<feature type="transmembrane region" description="Helical" evidence="2">
    <location>
        <begin position="21"/>
        <end position="41"/>
    </location>
</feature>
<protein>
    <recommendedName>
        <fullName evidence="5">Plastid lipid-associated protein/fibrillin conserved domain-containing protein</fullName>
    </recommendedName>
</protein>
<feature type="transmembrane region" description="Helical" evidence="2">
    <location>
        <begin position="386"/>
        <end position="404"/>
    </location>
</feature>
<dbReference type="EMBL" id="HBIX01000822">
    <property type="protein sequence ID" value="CAE0707911.1"/>
    <property type="molecule type" value="Transcribed_RNA"/>
</dbReference>
<feature type="transmembrane region" description="Helical" evidence="2">
    <location>
        <begin position="411"/>
        <end position="428"/>
    </location>
</feature>
<organism evidence="3">
    <name type="scientific">Pseudo-nitzschia australis</name>
    <dbReference type="NCBI Taxonomy" id="44445"/>
    <lineage>
        <taxon>Eukaryota</taxon>
        <taxon>Sar</taxon>
        <taxon>Stramenopiles</taxon>
        <taxon>Ochrophyta</taxon>
        <taxon>Bacillariophyta</taxon>
        <taxon>Bacillariophyceae</taxon>
        <taxon>Bacillariophycidae</taxon>
        <taxon>Bacillariales</taxon>
        <taxon>Bacillariaceae</taxon>
        <taxon>Pseudo-nitzschia</taxon>
    </lineage>
</organism>
<name>A0A6U9VBF7_9STRA</name>
<evidence type="ECO:0000256" key="2">
    <source>
        <dbReference type="SAM" id="Phobius"/>
    </source>
</evidence>
<evidence type="ECO:0000313" key="4">
    <source>
        <dbReference type="EMBL" id="CAE0707912.1"/>
    </source>
</evidence>
<dbReference type="AlphaFoldDB" id="A0A6U9VBF7"/>
<feature type="region of interest" description="Disordered" evidence="1">
    <location>
        <begin position="263"/>
        <end position="284"/>
    </location>
</feature>
<evidence type="ECO:0000256" key="1">
    <source>
        <dbReference type="SAM" id="MobiDB-lite"/>
    </source>
</evidence>
<evidence type="ECO:0000313" key="3">
    <source>
        <dbReference type="EMBL" id="CAE0707911.1"/>
    </source>
</evidence>
<accession>A0A6U9VBF7</accession>
<reference evidence="3" key="1">
    <citation type="submission" date="2021-01" db="EMBL/GenBank/DDBJ databases">
        <authorList>
            <person name="Corre E."/>
            <person name="Pelletier E."/>
            <person name="Niang G."/>
            <person name="Scheremetjew M."/>
            <person name="Finn R."/>
            <person name="Kale V."/>
            <person name="Holt S."/>
            <person name="Cochrane G."/>
            <person name="Meng A."/>
            <person name="Brown T."/>
            <person name="Cohen L."/>
        </authorList>
    </citation>
    <scope>NUCLEOTIDE SEQUENCE</scope>
    <source>
        <strain evidence="3">10249 10 AB</strain>
    </source>
</reference>
<keyword evidence="2" id="KW-0812">Transmembrane</keyword>
<sequence>MTFHYNRHLDTMNRPRGISRATRVCAMMGLHGIAMTIMLMLSPSSTSAFCLVPTTTARTSIDSFPAKSTSWNGGSFTTKPMRSLFATSDETSDSTTSIRTVDKLLERVETKDGDVESVDKEKIRELIATLSSDADQYVWDEKSSSSLFEPLIGYYNVSCTLTDKPDDNPVGGKWTRGLWTVKRTMQHVLPPLPVQRVPDKNVTELDGSQDEPQSVLVAGDAVSALAVAQVINAIRLELLWGFVNIWVLLRGDAVPLKLDENIPIKDENDSKDNSKRRRSPSKLLPNLSDRTVKAYFDRPKIGVSLQGKKKSNPLWKRVVTLGPTSAVVLDTPYADTRIRLGKGGTSGSQFVFRRLPEIDEEAREGWKWVLEKTATASSQMLTKKKLLLRVGILGVAFGILSRVLQQRWMKVGAGVSAVLSGISMIGVLRSTGGIESEGDTYMKGRE</sequence>
<proteinExistence type="predicted"/>
<gene>
    <name evidence="3" type="ORF">PAUS00366_LOCUS631</name>
    <name evidence="4" type="ORF">PAUS00366_LOCUS632</name>
</gene>
<keyword evidence="2" id="KW-1133">Transmembrane helix</keyword>
<keyword evidence="2" id="KW-0472">Membrane</keyword>
<dbReference type="EMBL" id="HBIX01000823">
    <property type="protein sequence ID" value="CAE0707912.1"/>
    <property type="molecule type" value="Transcribed_RNA"/>
</dbReference>
<evidence type="ECO:0008006" key="5">
    <source>
        <dbReference type="Google" id="ProtNLM"/>
    </source>
</evidence>
<feature type="compositionally biased region" description="Basic and acidic residues" evidence="1">
    <location>
        <begin position="263"/>
        <end position="273"/>
    </location>
</feature>